<evidence type="ECO:0008006" key="4">
    <source>
        <dbReference type="Google" id="ProtNLM"/>
    </source>
</evidence>
<sequence>MSEHDKIRELLALAAADALTSAEEKQVAQHVRSCIACSTELGAWRLIASELRRLPTPQPSSWLVQATLARAEAKLTEQAEHDWNGRVMIVFVAFAWLLTIASWPVFHFVSGRFGSLLEPQFSHTWIGFAAFTALGWLAGAVAAVMLAIRQRGERRLA</sequence>
<dbReference type="InterPro" id="IPR041916">
    <property type="entry name" value="Anti_sigma_zinc_sf"/>
</dbReference>
<protein>
    <recommendedName>
        <fullName evidence="4">Zinc-finger domain-containing protein</fullName>
    </recommendedName>
</protein>
<organism evidence="2 3">
    <name type="scientific">Candidatus Acidiferrum panamense</name>
    <dbReference type="NCBI Taxonomy" id="2741543"/>
    <lineage>
        <taxon>Bacteria</taxon>
        <taxon>Pseudomonadati</taxon>
        <taxon>Acidobacteriota</taxon>
        <taxon>Terriglobia</taxon>
        <taxon>Candidatus Acidiferrales</taxon>
        <taxon>Candidatus Acidiferrum</taxon>
    </lineage>
</organism>
<reference evidence="2" key="1">
    <citation type="submission" date="2020-06" db="EMBL/GenBank/DDBJ databases">
        <title>Legume-microbial interactions unlock mineral nutrients during tropical forest succession.</title>
        <authorList>
            <person name="Epihov D.Z."/>
        </authorList>
    </citation>
    <scope>NUCLEOTIDE SEQUENCE [LARGE SCALE GENOMIC DNA]</scope>
    <source>
        <strain evidence="2">Pan2503</strain>
    </source>
</reference>
<comment type="caution">
    <text evidence="2">The sequence shown here is derived from an EMBL/GenBank/DDBJ whole genome shotgun (WGS) entry which is preliminary data.</text>
</comment>
<gene>
    <name evidence="2" type="ORF">HRJ53_19840</name>
</gene>
<name>A0A7V8SZ08_9BACT</name>
<dbReference type="EMBL" id="JACDQQ010001900">
    <property type="protein sequence ID" value="MBA0087242.1"/>
    <property type="molecule type" value="Genomic_DNA"/>
</dbReference>
<evidence type="ECO:0000313" key="2">
    <source>
        <dbReference type="EMBL" id="MBA0087242.1"/>
    </source>
</evidence>
<keyword evidence="3" id="KW-1185">Reference proteome</keyword>
<keyword evidence="1" id="KW-1133">Transmembrane helix</keyword>
<proteinExistence type="predicted"/>
<feature type="transmembrane region" description="Helical" evidence="1">
    <location>
        <begin position="87"/>
        <end position="106"/>
    </location>
</feature>
<dbReference type="Gene3D" id="1.10.10.1320">
    <property type="entry name" value="Anti-sigma factor, zinc-finger domain"/>
    <property type="match status" value="1"/>
</dbReference>
<feature type="transmembrane region" description="Helical" evidence="1">
    <location>
        <begin position="126"/>
        <end position="148"/>
    </location>
</feature>
<accession>A0A7V8SZ08</accession>
<dbReference type="AlphaFoldDB" id="A0A7V8SZ08"/>
<dbReference type="Proteomes" id="UP000567293">
    <property type="component" value="Unassembled WGS sequence"/>
</dbReference>
<keyword evidence="1" id="KW-0472">Membrane</keyword>
<evidence type="ECO:0000313" key="3">
    <source>
        <dbReference type="Proteomes" id="UP000567293"/>
    </source>
</evidence>
<evidence type="ECO:0000256" key="1">
    <source>
        <dbReference type="SAM" id="Phobius"/>
    </source>
</evidence>
<keyword evidence="1" id="KW-0812">Transmembrane</keyword>